<dbReference type="RefSeq" id="XP_024736112.1">
    <property type="nucleotide sequence ID" value="XM_024886943.1"/>
</dbReference>
<evidence type="ECO:0000313" key="2">
    <source>
        <dbReference type="EMBL" id="PMD59208.1"/>
    </source>
</evidence>
<keyword evidence="1" id="KW-0812">Transmembrane</keyword>
<name>A0A2J6T891_9HELO</name>
<keyword evidence="3" id="KW-1185">Reference proteome</keyword>
<organism evidence="2 3">
    <name type="scientific">Hyaloscypha bicolor E</name>
    <dbReference type="NCBI Taxonomy" id="1095630"/>
    <lineage>
        <taxon>Eukaryota</taxon>
        <taxon>Fungi</taxon>
        <taxon>Dikarya</taxon>
        <taxon>Ascomycota</taxon>
        <taxon>Pezizomycotina</taxon>
        <taxon>Leotiomycetes</taxon>
        <taxon>Helotiales</taxon>
        <taxon>Hyaloscyphaceae</taxon>
        <taxon>Hyaloscypha</taxon>
        <taxon>Hyaloscypha bicolor</taxon>
    </lineage>
</organism>
<proteinExistence type="predicted"/>
<keyword evidence="1" id="KW-0472">Membrane</keyword>
<evidence type="ECO:0000313" key="3">
    <source>
        <dbReference type="Proteomes" id="UP000235371"/>
    </source>
</evidence>
<sequence>MTSVAVHPPETNGGIVTSWLPLTSTWPSVAECATGGIYSQMGANGALAIAYDPYYGMSIDRSLTCLPPFATAWWSQSTTTPLLTHTSLGPFVCPGGYTTATSSVVNDISTFVGCCPSSYTFEGTKDSGTLGQCNSPLSVGQVLTYIDLTSSLHTASATISSEGASVFGVQLNGYIFAPSSTASSSSSILSLATSTGPTVSPTSSQTPSTGGLSTGVRAAIGVGVSLAVLGLCALFVSLFCIRRYRKKAAASDSGVNFNGSSPPLRNWILKGNDRLERSEMEQPTTRYELAGTLR</sequence>
<accession>A0A2J6T891</accession>
<keyword evidence="1" id="KW-1133">Transmembrane helix</keyword>
<gene>
    <name evidence="2" type="ORF">K444DRAFT_664331</name>
</gene>
<dbReference type="OrthoDB" id="4497263at2759"/>
<dbReference type="Proteomes" id="UP000235371">
    <property type="component" value="Unassembled WGS sequence"/>
</dbReference>
<dbReference type="InParanoid" id="A0A2J6T891"/>
<feature type="transmembrane region" description="Helical" evidence="1">
    <location>
        <begin position="218"/>
        <end position="241"/>
    </location>
</feature>
<dbReference type="EMBL" id="KZ613817">
    <property type="protein sequence ID" value="PMD59208.1"/>
    <property type="molecule type" value="Genomic_DNA"/>
</dbReference>
<dbReference type="STRING" id="1095630.A0A2J6T891"/>
<dbReference type="AlphaFoldDB" id="A0A2J6T891"/>
<protein>
    <submittedName>
        <fullName evidence="2">Uncharacterized protein</fullName>
    </submittedName>
</protein>
<dbReference type="GeneID" id="36595019"/>
<reference evidence="2 3" key="1">
    <citation type="submission" date="2016-04" db="EMBL/GenBank/DDBJ databases">
        <title>A degradative enzymes factory behind the ericoid mycorrhizal symbiosis.</title>
        <authorList>
            <consortium name="DOE Joint Genome Institute"/>
            <person name="Martino E."/>
            <person name="Morin E."/>
            <person name="Grelet G."/>
            <person name="Kuo A."/>
            <person name="Kohler A."/>
            <person name="Daghino S."/>
            <person name="Barry K."/>
            <person name="Choi C."/>
            <person name="Cichocki N."/>
            <person name="Clum A."/>
            <person name="Copeland A."/>
            <person name="Hainaut M."/>
            <person name="Haridas S."/>
            <person name="Labutti K."/>
            <person name="Lindquist E."/>
            <person name="Lipzen A."/>
            <person name="Khouja H.-R."/>
            <person name="Murat C."/>
            <person name="Ohm R."/>
            <person name="Olson A."/>
            <person name="Spatafora J."/>
            <person name="Veneault-Fourrey C."/>
            <person name="Henrissat B."/>
            <person name="Grigoriev I."/>
            <person name="Martin F."/>
            <person name="Perotto S."/>
        </authorList>
    </citation>
    <scope>NUCLEOTIDE SEQUENCE [LARGE SCALE GENOMIC DNA]</scope>
    <source>
        <strain evidence="2 3">E</strain>
    </source>
</reference>
<evidence type="ECO:0000256" key="1">
    <source>
        <dbReference type="SAM" id="Phobius"/>
    </source>
</evidence>